<dbReference type="EMBL" id="JBBPBN010000036">
    <property type="protein sequence ID" value="KAK9000928.1"/>
    <property type="molecule type" value="Genomic_DNA"/>
</dbReference>
<accession>A0ABR2QJR6</accession>
<reference evidence="1 2" key="1">
    <citation type="journal article" date="2024" name="G3 (Bethesda)">
        <title>Genome assembly of Hibiscus sabdariffa L. provides insights into metabolisms of medicinal natural products.</title>
        <authorList>
            <person name="Kim T."/>
        </authorList>
    </citation>
    <scope>NUCLEOTIDE SEQUENCE [LARGE SCALE GENOMIC DNA]</scope>
    <source>
        <strain evidence="1">TK-2024</strain>
        <tissue evidence="1">Old leaves</tissue>
    </source>
</reference>
<protein>
    <submittedName>
        <fullName evidence="1">Uncharacterized protein</fullName>
    </submittedName>
</protein>
<organism evidence="1 2">
    <name type="scientific">Hibiscus sabdariffa</name>
    <name type="common">roselle</name>
    <dbReference type="NCBI Taxonomy" id="183260"/>
    <lineage>
        <taxon>Eukaryota</taxon>
        <taxon>Viridiplantae</taxon>
        <taxon>Streptophyta</taxon>
        <taxon>Embryophyta</taxon>
        <taxon>Tracheophyta</taxon>
        <taxon>Spermatophyta</taxon>
        <taxon>Magnoliopsida</taxon>
        <taxon>eudicotyledons</taxon>
        <taxon>Gunneridae</taxon>
        <taxon>Pentapetalae</taxon>
        <taxon>rosids</taxon>
        <taxon>malvids</taxon>
        <taxon>Malvales</taxon>
        <taxon>Malvaceae</taxon>
        <taxon>Malvoideae</taxon>
        <taxon>Hibiscus</taxon>
    </lineage>
</organism>
<proteinExistence type="predicted"/>
<name>A0ABR2QJR6_9ROSI</name>
<dbReference type="Proteomes" id="UP001396334">
    <property type="component" value="Unassembled WGS sequence"/>
</dbReference>
<evidence type="ECO:0000313" key="2">
    <source>
        <dbReference type="Proteomes" id="UP001396334"/>
    </source>
</evidence>
<sequence>MRISDKELVALAKIADELGVDSSIFVGGIVTDIVVSVKVKAPLEPLLLQGIDPRFSLKGWVSTTPKQAELRIEGIEPGAISFSDMHKQADNSLLLGSFDPWALYNLGNFAAFSNVMQAPRLDHGTDSMLVSMMVHAEPIKEPSLMVTTIVSIAVCDPPNEIIAPQLSEPLLVAPKDLDCNAIIDAKSHDMIEIAEKTSHIVNAISIELD</sequence>
<gene>
    <name evidence="1" type="ORF">V6N11_082724</name>
</gene>
<comment type="caution">
    <text evidence="1">The sequence shown here is derived from an EMBL/GenBank/DDBJ whole genome shotgun (WGS) entry which is preliminary data.</text>
</comment>
<keyword evidence="2" id="KW-1185">Reference proteome</keyword>
<evidence type="ECO:0000313" key="1">
    <source>
        <dbReference type="EMBL" id="KAK9000928.1"/>
    </source>
</evidence>